<feature type="binding site" evidence="9">
    <location>
        <begin position="16"/>
        <end position="18"/>
    </location>
    <ligand>
        <name>substrate</name>
    </ligand>
</feature>
<feature type="binding site" evidence="9">
    <location>
        <position position="186"/>
    </location>
    <ligand>
        <name>ATP</name>
        <dbReference type="ChEBI" id="CHEBI:30616"/>
    </ligand>
</feature>
<keyword evidence="5 9" id="KW-0067">ATP-binding</keyword>
<evidence type="ECO:0000256" key="1">
    <source>
        <dbReference type="ARBA" id="ARBA00022679"/>
    </source>
</evidence>
<evidence type="ECO:0000256" key="8">
    <source>
        <dbReference type="ARBA" id="ARBA00023277"/>
    </source>
</evidence>
<dbReference type="GO" id="GO:0005829">
    <property type="term" value="C:cytosol"/>
    <property type="evidence" value="ECO:0007669"/>
    <property type="project" value="TreeGrafter"/>
</dbReference>
<feature type="active site" description="Proton acceptor" evidence="9">
    <location>
        <position position="253"/>
    </location>
</feature>
<reference evidence="11 12" key="1">
    <citation type="submission" date="2018-10" db="EMBL/GenBank/DDBJ databases">
        <title>Sequencing the genomes of 1000 actinobacteria strains.</title>
        <authorList>
            <person name="Klenk H.-P."/>
        </authorList>
    </citation>
    <scope>NUCLEOTIDE SEQUENCE [LARGE SCALE GENOMIC DNA]</scope>
    <source>
        <strain evidence="11 12">DSM 17894</strain>
    </source>
</reference>
<feature type="domain" description="Carbohydrate kinase PfkB" evidence="10">
    <location>
        <begin position="8"/>
        <end position="285"/>
    </location>
</feature>
<feature type="binding site" evidence="9">
    <location>
        <begin position="221"/>
        <end position="226"/>
    </location>
    <ligand>
        <name>ATP</name>
        <dbReference type="ChEBI" id="CHEBI:30616"/>
    </ligand>
</feature>
<comment type="similarity">
    <text evidence="9">Belongs to the carbohydrate kinase PfkB family. Ribokinase subfamily.</text>
</comment>
<comment type="catalytic activity">
    <reaction evidence="9">
        <text>D-ribose + ATP = D-ribose 5-phosphate + ADP + H(+)</text>
        <dbReference type="Rhea" id="RHEA:13697"/>
        <dbReference type="ChEBI" id="CHEBI:15378"/>
        <dbReference type="ChEBI" id="CHEBI:30616"/>
        <dbReference type="ChEBI" id="CHEBI:47013"/>
        <dbReference type="ChEBI" id="CHEBI:78346"/>
        <dbReference type="ChEBI" id="CHEBI:456216"/>
        <dbReference type="EC" id="2.7.1.15"/>
    </reaction>
</comment>
<comment type="activity regulation">
    <text evidence="9">Activated by a monovalent cation that binds near, but not in, the active site. The most likely occupant of the site in vivo is potassium. Ion binding induces a conformational change that may alter substrate affinity.</text>
</comment>
<dbReference type="InterPro" id="IPR011611">
    <property type="entry name" value="PfkB_dom"/>
</dbReference>
<evidence type="ECO:0000256" key="9">
    <source>
        <dbReference type="HAMAP-Rule" id="MF_01987"/>
    </source>
</evidence>
<gene>
    <name evidence="9" type="primary">rbsK</name>
    <name evidence="11" type="ORF">C8E83_3034</name>
</gene>
<comment type="function">
    <text evidence="9">Catalyzes the phosphorylation of ribose at O-5 in a reaction requiring ATP and magnesium. The resulting D-ribose-5-phosphate can then be used either for sythesis of nucleotides, histidine, and tryptophan, or as a component of the pentose phosphate pathway.</text>
</comment>
<feature type="binding site" evidence="9">
    <location>
        <begin position="44"/>
        <end position="48"/>
    </location>
    <ligand>
        <name>substrate</name>
    </ligand>
</feature>
<dbReference type="InterPro" id="IPR029056">
    <property type="entry name" value="Ribokinase-like"/>
</dbReference>
<dbReference type="GO" id="GO:0046872">
    <property type="term" value="F:metal ion binding"/>
    <property type="evidence" value="ECO:0007669"/>
    <property type="project" value="UniProtKB-KW"/>
</dbReference>
<evidence type="ECO:0000256" key="4">
    <source>
        <dbReference type="ARBA" id="ARBA00022777"/>
    </source>
</evidence>
<dbReference type="CDD" id="cd01174">
    <property type="entry name" value="ribokinase"/>
    <property type="match status" value="1"/>
</dbReference>
<protein>
    <recommendedName>
        <fullName evidence="9">Ribokinase</fullName>
        <shortName evidence="9">RK</shortName>
        <ecNumber evidence="9">2.7.1.15</ecNumber>
    </recommendedName>
</protein>
<keyword evidence="3 9" id="KW-0547">Nucleotide-binding</keyword>
<feature type="binding site" evidence="9">
    <location>
        <position position="249"/>
    </location>
    <ligand>
        <name>K(+)</name>
        <dbReference type="ChEBI" id="CHEBI:29103"/>
    </ligand>
</feature>
<evidence type="ECO:0000256" key="6">
    <source>
        <dbReference type="ARBA" id="ARBA00022842"/>
    </source>
</evidence>
<dbReference type="AlphaFoldDB" id="A0A495IIK8"/>
<dbReference type="RefSeq" id="WP_121370672.1">
    <property type="nucleotide sequence ID" value="NZ_RBKS01000001.1"/>
</dbReference>
<keyword evidence="6 9" id="KW-0460">Magnesium</keyword>
<dbReference type="PANTHER" id="PTHR10584:SF166">
    <property type="entry name" value="RIBOKINASE"/>
    <property type="match status" value="1"/>
</dbReference>
<sequence>MSGHRVPTVAVVGSVNLDIVVTLDRVPARGETVFGTDYSEAHGGKGANQAIGAGRRVPTALIAAVGTDTAGGAALKHLADRRVTVKHVTQQPVPTGRAFITVTPDGENAITVLPLANSLLTADTVTTALDDIRPAAVLAQRETPDETVHAAAEWCRDHGARFILNASPIAPVSQFLLTIADPLIVNEEEALGILKITADDQVPLKRVAAQLGSLTASAILTAGSDGAYVVQAGTVTRVPATRVDPVDTTGAGDEFAGTLAAELAQRTPLIEAAIQAGEASAALIQVPRDDR</sequence>
<evidence type="ECO:0000256" key="2">
    <source>
        <dbReference type="ARBA" id="ARBA00022723"/>
    </source>
</evidence>
<accession>A0A495IIK8</accession>
<feature type="binding site" evidence="9">
    <location>
        <position position="253"/>
    </location>
    <ligand>
        <name>substrate</name>
    </ligand>
</feature>
<keyword evidence="8 9" id="KW-0119">Carbohydrate metabolism</keyword>
<keyword evidence="12" id="KW-1185">Reference proteome</keyword>
<dbReference type="GO" id="GO:0019303">
    <property type="term" value="P:D-ribose catabolic process"/>
    <property type="evidence" value="ECO:0007669"/>
    <property type="project" value="UniProtKB-UniRule"/>
</dbReference>
<feature type="binding site" evidence="9">
    <location>
        <begin position="252"/>
        <end position="253"/>
    </location>
    <ligand>
        <name>ATP</name>
        <dbReference type="ChEBI" id="CHEBI:30616"/>
    </ligand>
</feature>
<dbReference type="EMBL" id="RBKS01000001">
    <property type="protein sequence ID" value="RKR75872.1"/>
    <property type="molecule type" value="Genomic_DNA"/>
</dbReference>
<comment type="subunit">
    <text evidence="9">Homodimer.</text>
</comment>
<evidence type="ECO:0000313" key="12">
    <source>
        <dbReference type="Proteomes" id="UP000280008"/>
    </source>
</evidence>
<organism evidence="11 12">
    <name type="scientific">Frondihabitans australicus</name>
    <dbReference type="NCBI Taxonomy" id="386892"/>
    <lineage>
        <taxon>Bacteria</taxon>
        <taxon>Bacillati</taxon>
        <taxon>Actinomycetota</taxon>
        <taxon>Actinomycetes</taxon>
        <taxon>Micrococcales</taxon>
        <taxon>Microbacteriaceae</taxon>
        <taxon>Frondihabitans</taxon>
    </lineage>
</organism>
<keyword evidence="1 9" id="KW-0808">Transferase</keyword>
<dbReference type="InterPro" id="IPR011877">
    <property type="entry name" value="Ribokinase"/>
</dbReference>
<dbReference type="GO" id="GO:0005524">
    <property type="term" value="F:ATP binding"/>
    <property type="evidence" value="ECO:0007669"/>
    <property type="project" value="UniProtKB-UniRule"/>
</dbReference>
<comment type="subcellular location">
    <subcellularLocation>
        <location evidence="9">Cytoplasm</location>
    </subcellularLocation>
</comment>
<comment type="pathway">
    <text evidence="9">Carbohydrate metabolism; D-ribose degradation; D-ribose 5-phosphate from beta-D-ribopyranose: step 2/2.</text>
</comment>
<comment type="caution">
    <text evidence="11">The sequence shown here is derived from an EMBL/GenBank/DDBJ whole genome shotgun (WGS) entry which is preliminary data.</text>
</comment>
<keyword evidence="4 9" id="KW-0418">Kinase</keyword>
<feature type="binding site" evidence="9">
    <location>
        <position position="142"/>
    </location>
    <ligand>
        <name>substrate</name>
    </ligand>
</feature>
<evidence type="ECO:0000256" key="3">
    <source>
        <dbReference type="ARBA" id="ARBA00022741"/>
    </source>
</evidence>
<dbReference type="UniPathway" id="UPA00916">
    <property type="reaction ID" value="UER00889"/>
</dbReference>
<dbReference type="SUPFAM" id="SSF53613">
    <property type="entry name" value="Ribokinase-like"/>
    <property type="match status" value="1"/>
</dbReference>
<keyword evidence="2 9" id="KW-0479">Metal-binding</keyword>
<dbReference type="InterPro" id="IPR002139">
    <property type="entry name" value="Ribo/fructo_kinase"/>
</dbReference>
<evidence type="ECO:0000256" key="5">
    <source>
        <dbReference type="ARBA" id="ARBA00022840"/>
    </source>
</evidence>
<comment type="caution">
    <text evidence="9">Lacks conserved residue(s) required for the propagation of feature annotation.</text>
</comment>
<feature type="binding site" evidence="9">
    <location>
        <position position="247"/>
    </location>
    <ligand>
        <name>K(+)</name>
        <dbReference type="ChEBI" id="CHEBI:29103"/>
    </ligand>
</feature>
<feature type="binding site" evidence="9">
    <location>
        <position position="276"/>
    </location>
    <ligand>
        <name>K(+)</name>
        <dbReference type="ChEBI" id="CHEBI:29103"/>
    </ligand>
</feature>
<dbReference type="Gene3D" id="3.40.1190.20">
    <property type="match status" value="1"/>
</dbReference>
<dbReference type="OrthoDB" id="9775849at2"/>
<evidence type="ECO:0000313" key="11">
    <source>
        <dbReference type="EMBL" id="RKR75872.1"/>
    </source>
</evidence>
<dbReference type="PRINTS" id="PR00990">
    <property type="entry name" value="RIBOKINASE"/>
</dbReference>
<dbReference type="EC" id="2.7.1.15" evidence="9"/>
<evidence type="ECO:0000259" key="10">
    <source>
        <dbReference type="Pfam" id="PF00294"/>
    </source>
</evidence>
<dbReference type="HAMAP" id="MF_01987">
    <property type="entry name" value="Ribokinase"/>
    <property type="match status" value="1"/>
</dbReference>
<keyword evidence="9" id="KW-0963">Cytoplasm</keyword>
<evidence type="ECO:0000256" key="7">
    <source>
        <dbReference type="ARBA" id="ARBA00022958"/>
    </source>
</evidence>
<dbReference type="Pfam" id="PF00294">
    <property type="entry name" value="PfkB"/>
    <property type="match status" value="1"/>
</dbReference>
<keyword evidence="7 9" id="KW-0630">Potassium</keyword>
<name>A0A495IIK8_9MICO</name>
<dbReference type="PANTHER" id="PTHR10584">
    <property type="entry name" value="SUGAR KINASE"/>
    <property type="match status" value="1"/>
</dbReference>
<feature type="binding site" evidence="9">
    <location>
        <position position="273"/>
    </location>
    <ligand>
        <name>K(+)</name>
        <dbReference type="ChEBI" id="CHEBI:29103"/>
    </ligand>
</feature>
<dbReference type="Proteomes" id="UP000280008">
    <property type="component" value="Unassembled WGS sequence"/>
</dbReference>
<comment type="cofactor">
    <cofactor evidence="9">
        <name>Mg(2+)</name>
        <dbReference type="ChEBI" id="CHEBI:18420"/>
    </cofactor>
    <text evidence="9">Requires a divalent cation, most likely magnesium in vivo, as an electrophilic catalyst to aid phosphoryl group transfer. It is the chelate of the metal and the nucleotide that is the actual substrate.</text>
</comment>
<proteinExistence type="inferred from homology"/>
<dbReference type="GO" id="GO:0004747">
    <property type="term" value="F:ribokinase activity"/>
    <property type="evidence" value="ECO:0007669"/>
    <property type="project" value="UniProtKB-UniRule"/>
</dbReference>